<proteinExistence type="inferred from homology"/>
<dbReference type="AlphaFoldDB" id="A0A235BRQ7"/>
<dbReference type="Proteomes" id="UP000215215">
    <property type="component" value="Unassembled WGS sequence"/>
</dbReference>
<keyword evidence="5" id="KW-0732">Signal</keyword>
<dbReference type="EMBL" id="NOZQ01000138">
    <property type="protein sequence ID" value="OYD15180.1"/>
    <property type="molecule type" value="Genomic_DNA"/>
</dbReference>
<keyword evidence="8" id="KW-0675">Receptor</keyword>
<feature type="domain" description="TonB-dependent receptor plug" evidence="13">
    <location>
        <begin position="46"/>
        <end position="146"/>
    </location>
</feature>
<dbReference type="InterPro" id="IPR012910">
    <property type="entry name" value="Plug_dom"/>
</dbReference>
<dbReference type="Pfam" id="PF00593">
    <property type="entry name" value="TonB_dep_Rec_b-barrel"/>
    <property type="match status" value="1"/>
</dbReference>
<dbReference type="InterPro" id="IPR037066">
    <property type="entry name" value="Plug_dom_sf"/>
</dbReference>
<dbReference type="Gene3D" id="2.170.130.10">
    <property type="entry name" value="TonB-dependent receptor, plug domain"/>
    <property type="match status" value="1"/>
</dbReference>
<dbReference type="InterPro" id="IPR039426">
    <property type="entry name" value="TonB-dep_rcpt-like"/>
</dbReference>
<sequence length="608" mass="68922">MILILTTVFFLADSVFSDTSLYKTYYLEGMEITATRYTKFPELSTTGINIIDNQTLNLKNPRNAGEALLLIPGINVLNYTVKNETKLGIRGLGFNRNLIMIDGTPVADPWDNSTILNEISLHGVKRVEVIKGSSTLSYGPNTLGGIVNIVTEDVARNQIQFDIETGSFDYRAYSLSGGGDFGMVNSSINYHRTSTDGFIWNTDYKGEDWGGSIQIGRASTLRSSFRYHNAVKGALGQNPGQPWRFPYWKTYHYDVVFKTQVLGMHIGTRYFLNRWKNKLICYSDSALSQEKWVSVHNNQTDGAEIIVDRGWSPFGMVTGGIQVHRARINTTNEGEGEETMGGIFLHNFYALNARLLFTLSVRYDIHSSLENAPGYNVGSRFEPVKNFIIRANYGKVLTYPSLRQLHDNSLPIHTNPNLIPEKSTTFELGGEFTKGQLSLKSVLFNTDTRDLIGRRYLPGDTINEWQYKNIDRTKVRGWESSATLSNLFGFLQFSSFWTYMDARDVKTRHKLEYSPELTMGIQLSCGLPRDINVFGNLRFMDRQLYQDKTGWHTVDAYILCDVGISCTIAGKHKIFLNYNNLFDGEYEIKEDIPGSQREYRGGISSRFL</sequence>
<dbReference type="PANTHER" id="PTHR30069:SF29">
    <property type="entry name" value="HEMOGLOBIN AND HEMOGLOBIN-HAPTOGLOBIN-BINDING PROTEIN 1-RELATED"/>
    <property type="match status" value="1"/>
</dbReference>
<dbReference type="Pfam" id="PF07715">
    <property type="entry name" value="Plug"/>
    <property type="match status" value="1"/>
</dbReference>
<evidence type="ECO:0000256" key="11">
    <source>
        <dbReference type="RuleBase" id="RU003357"/>
    </source>
</evidence>
<keyword evidence="9 10" id="KW-0998">Cell outer membrane</keyword>
<evidence type="ECO:0000256" key="3">
    <source>
        <dbReference type="ARBA" id="ARBA00022452"/>
    </source>
</evidence>
<dbReference type="InterPro" id="IPR000531">
    <property type="entry name" value="Beta-barrel_TonB"/>
</dbReference>
<comment type="subcellular location">
    <subcellularLocation>
        <location evidence="1 10">Cell outer membrane</location>
        <topology evidence="1 10">Multi-pass membrane protein</topology>
    </subcellularLocation>
</comment>
<keyword evidence="3 10" id="KW-1134">Transmembrane beta strand</keyword>
<evidence type="ECO:0000256" key="6">
    <source>
        <dbReference type="ARBA" id="ARBA00023077"/>
    </source>
</evidence>
<dbReference type="PANTHER" id="PTHR30069">
    <property type="entry name" value="TONB-DEPENDENT OUTER MEMBRANE RECEPTOR"/>
    <property type="match status" value="1"/>
</dbReference>
<dbReference type="SUPFAM" id="SSF56935">
    <property type="entry name" value="Porins"/>
    <property type="match status" value="1"/>
</dbReference>
<name>A0A235BRQ7_UNCW3</name>
<dbReference type="GO" id="GO:0009279">
    <property type="term" value="C:cell outer membrane"/>
    <property type="evidence" value="ECO:0007669"/>
    <property type="project" value="UniProtKB-SubCell"/>
</dbReference>
<comment type="caution">
    <text evidence="14">The sequence shown here is derived from an EMBL/GenBank/DDBJ whole genome shotgun (WGS) entry which is preliminary data.</text>
</comment>
<accession>A0A235BRQ7</accession>
<dbReference type="PROSITE" id="PS52016">
    <property type="entry name" value="TONB_DEPENDENT_REC_3"/>
    <property type="match status" value="1"/>
</dbReference>
<keyword evidence="7 10" id="KW-0472">Membrane</keyword>
<evidence type="ECO:0000256" key="2">
    <source>
        <dbReference type="ARBA" id="ARBA00022448"/>
    </source>
</evidence>
<gene>
    <name evidence="14" type="ORF">CH333_06320</name>
</gene>
<evidence type="ECO:0000259" key="12">
    <source>
        <dbReference type="Pfam" id="PF00593"/>
    </source>
</evidence>
<evidence type="ECO:0000259" key="13">
    <source>
        <dbReference type="Pfam" id="PF07715"/>
    </source>
</evidence>
<evidence type="ECO:0008006" key="16">
    <source>
        <dbReference type="Google" id="ProtNLM"/>
    </source>
</evidence>
<evidence type="ECO:0000256" key="7">
    <source>
        <dbReference type="ARBA" id="ARBA00023136"/>
    </source>
</evidence>
<dbReference type="GO" id="GO:0015344">
    <property type="term" value="F:siderophore uptake transmembrane transporter activity"/>
    <property type="evidence" value="ECO:0007669"/>
    <property type="project" value="TreeGrafter"/>
</dbReference>
<evidence type="ECO:0000256" key="4">
    <source>
        <dbReference type="ARBA" id="ARBA00022692"/>
    </source>
</evidence>
<evidence type="ECO:0000256" key="5">
    <source>
        <dbReference type="ARBA" id="ARBA00022729"/>
    </source>
</evidence>
<protein>
    <recommendedName>
        <fullName evidence="16">TonB-dependent receptor plug domain-containing protein</fullName>
    </recommendedName>
</protein>
<evidence type="ECO:0000256" key="8">
    <source>
        <dbReference type="ARBA" id="ARBA00023170"/>
    </source>
</evidence>
<comment type="similarity">
    <text evidence="10 11">Belongs to the TonB-dependent receptor family.</text>
</comment>
<evidence type="ECO:0000313" key="15">
    <source>
        <dbReference type="Proteomes" id="UP000215215"/>
    </source>
</evidence>
<keyword evidence="2 10" id="KW-0813">Transport</keyword>
<evidence type="ECO:0000256" key="9">
    <source>
        <dbReference type="ARBA" id="ARBA00023237"/>
    </source>
</evidence>
<keyword evidence="4 10" id="KW-0812">Transmembrane</keyword>
<keyword evidence="6 11" id="KW-0798">TonB box</keyword>
<feature type="domain" description="TonB-dependent receptor-like beta-barrel" evidence="12">
    <location>
        <begin position="163"/>
        <end position="581"/>
    </location>
</feature>
<dbReference type="Gene3D" id="2.40.170.20">
    <property type="entry name" value="TonB-dependent receptor, beta-barrel domain"/>
    <property type="match status" value="1"/>
</dbReference>
<evidence type="ECO:0000256" key="10">
    <source>
        <dbReference type="PROSITE-ProRule" id="PRU01360"/>
    </source>
</evidence>
<organism evidence="14 15">
    <name type="scientific">candidate division WOR-3 bacterium JGI_Cruoil_03_44_89</name>
    <dbReference type="NCBI Taxonomy" id="1973748"/>
    <lineage>
        <taxon>Bacteria</taxon>
        <taxon>Bacteria division WOR-3</taxon>
    </lineage>
</organism>
<dbReference type="InterPro" id="IPR036942">
    <property type="entry name" value="Beta-barrel_TonB_sf"/>
</dbReference>
<evidence type="ECO:0000256" key="1">
    <source>
        <dbReference type="ARBA" id="ARBA00004571"/>
    </source>
</evidence>
<dbReference type="GO" id="GO:0044718">
    <property type="term" value="P:siderophore transmembrane transport"/>
    <property type="evidence" value="ECO:0007669"/>
    <property type="project" value="TreeGrafter"/>
</dbReference>
<reference evidence="14 15" key="1">
    <citation type="submission" date="2017-07" db="EMBL/GenBank/DDBJ databases">
        <title>Recovery of genomes from metagenomes via a dereplication, aggregation, and scoring strategy.</title>
        <authorList>
            <person name="Sieber C.M."/>
            <person name="Probst A.J."/>
            <person name="Sharrar A."/>
            <person name="Thomas B.C."/>
            <person name="Hess M."/>
            <person name="Tringe S.G."/>
            <person name="Banfield J.F."/>
        </authorList>
    </citation>
    <scope>NUCLEOTIDE SEQUENCE [LARGE SCALE GENOMIC DNA]</scope>
    <source>
        <strain evidence="14">JGI_Cruoil_03_44_89</strain>
    </source>
</reference>
<evidence type="ECO:0000313" key="14">
    <source>
        <dbReference type="EMBL" id="OYD15180.1"/>
    </source>
</evidence>